<comment type="subunit">
    <text evidence="10">Binds to the beta-catenin homolog arm or to gro.</text>
</comment>
<dbReference type="InterPro" id="IPR024940">
    <property type="entry name" value="TCF/LEF"/>
</dbReference>
<evidence type="ECO:0000256" key="8">
    <source>
        <dbReference type="ARBA" id="ARBA00023242"/>
    </source>
</evidence>
<feature type="compositionally biased region" description="Polar residues" evidence="13">
    <location>
        <begin position="240"/>
        <end position="262"/>
    </location>
</feature>
<dbReference type="GO" id="GO:0001222">
    <property type="term" value="F:transcription corepressor binding"/>
    <property type="evidence" value="ECO:0007669"/>
    <property type="project" value="UniProtKB-ARBA"/>
</dbReference>
<dbReference type="GO" id="GO:0035277">
    <property type="term" value="P:spiracle morphogenesis, open tracheal system"/>
    <property type="evidence" value="ECO:0007669"/>
    <property type="project" value="UniProtKB-ARBA"/>
</dbReference>
<dbReference type="FunFam" id="1.10.30.10:FF:000001">
    <property type="entry name" value="transcription factor 7 isoform X2"/>
    <property type="match status" value="1"/>
</dbReference>
<dbReference type="GO" id="GO:0000981">
    <property type="term" value="F:DNA-binding transcription factor activity, RNA polymerase II-specific"/>
    <property type="evidence" value="ECO:0007669"/>
    <property type="project" value="TreeGrafter"/>
</dbReference>
<dbReference type="GO" id="GO:0000785">
    <property type="term" value="C:chromatin"/>
    <property type="evidence" value="ECO:0007669"/>
    <property type="project" value="TreeGrafter"/>
</dbReference>
<keyword evidence="4" id="KW-0805">Transcription regulation</keyword>
<feature type="region of interest" description="Disordered" evidence="13">
    <location>
        <begin position="401"/>
        <end position="447"/>
    </location>
</feature>
<evidence type="ECO:0000259" key="14">
    <source>
        <dbReference type="PROSITE" id="PS50118"/>
    </source>
</evidence>
<keyword evidence="16" id="KW-1185">Reference proteome</keyword>
<dbReference type="PANTHER" id="PTHR10373">
    <property type="entry name" value="TRANSCRIPTION FACTOR 7 FAMILY MEMBER"/>
    <property type="match status" value="1"/>
</dbReference>
<evidence type="ECO:0000256" key="11">
    <source>
        <dbReference type="ARBA" id="ARBA00080285"/>
    </source>
</evidence>
<name>A0A7R9Q0Q9_9ACAR</name>
<feature type="region of interest" description="Disordered" evidence="13">
    <location>
        <begin position="167"/>
        <end position="275"/>
    </location>
</feature>
<evidence type="ECO:0000256" key="5">
    <source>
        <dbReference type="ARBA" id="ARBA00023125"/>
    </source>
</evidence>
<dbReference type="Pfam" id="PF00505">
    <property type="entry name" value="HMG_box"/>
    <property type="match status" value="1"/>
</dbReference>
<dbReference type="AlphaFoldDB" id="A0A7R9Q0Q9"/>
<dbReference type="GO" id="GO:0000978">
    <property type="term" value="F:RNA polymerase II cis-regulatory region sequence-specific DNA binding"/>
    <property type="evidence" value="ECO:0007669"/>
    <property type="project" value="TreeGrafter"/>
</dbReference>
<evidence type="ECO:0000313" key="16">
    <source>
        <dbReference type="Proteomes" id="UP000759131"/>
    </source>
</evidence>
<evidence type="ECO:0000256" key="3">
    <source>
        <dbReference type="ARBA" id="ARBA00022687"/>
    </source>
</evidence>
<proteinExistence type="inferred from homology"/>
<organism evidence="15">
    <name type="scientific">Medioppia subpectinata</name>
    <dbReference type="NCBI Taxonomy" id="1979941"/>
    <lineage>
        <taxon>Eukaryota</taxon>
        <taxon>Metazoa</taxon>
        <taxon>Ecdysozoa</taxon>
        <taxon>Arthropoda</taxon>
        <taxon>Chelicerata</taxon>
        <taxon>Arachnida</taxon>
        <taxon>Acari</taxon>
        <taxon>Acariformes</taxon>
        <taxon>Sarcoptiformes</taxon>
        <taxon>Oribatida</taxon>
        <taxon>Brachypylina</taxon>
        <taxon>Oppioidea</taxon>
        <taxon>Oppiidae</taxon>
        <taxon>Medioppia</taxon>
    </lineage>
</organism>
<reference evidence="15" key="1">
    <citation type="submission" date="2020-11" db="EMBL/GenBank/DDBJ databases">
        <authorList>
            <person name="Tran Van P."/>
        </authorList>
    </citation>
    <scope>NUCLEOTIDE SEQUENCE</scope>
</reference>
<feature type="region of interest" description="Disordered" evidence="13">
    <location>
        <begin position="348"/>
        <end position="368"/>
    </location>
</feature>
<keyword evidence="6" id="KW-0010">Activator</keyword>
<feature type="compositionally biased region" description="Polar residues" evidence="13">
    <location>
        <begin position="210"/>
        <end position="219"/>
    </location>
</feature>
<evidence type="ECO:0000256" key="10">
    <source>
        <dbReference type="ARBA" id="ARBA00061799"/>
    </source>
</evidence>
<feature type="compositionally biased region" description="Low complexity" evidence="13">
    <location>
        <begin position="182"/>
        <end position="206"/>
    </location>
</feature>
<dbReference type="GO" id="GO:0019900">
    <property type="term" value="F:kinase binding"/>
    <property type="evidence" value="ECO:0007669"/>
    <property type="project" value="UniProtKB-ARBA"/>
</dbReference>
<dbReference type="InterPro" id="IPR036910">
    <property type="entry name" value="HMG_box_dom_sf"/>
</dbReference>
<dbReference type="GO" id="GO:0007435">
    <property type="term" value="P:salivary gland morphogenesis"/>
    <property type="evidence" value="ECO:0007669"/>
    <property type="project" value="UniProtKB-ARBA"/>
</dbReference>
<evidence type="ECO:0000313" key="15">
    <source>
        <dbReference type="EMBL" id="CAD7627796.1"/>
    </source>
</evidence>
<dbReference type="GO" id="GO:0007500">
    <property type="term" value="P:mesodermal cell fate determination"/>
    <property type="evidence" value="ECO:0007669"/>
    <property type="project" value="UniProtKB-ARBA"/>
</dbReference>
<comment type="function">
    <text evidence="9">Segment polarity protein. Functions together with arm to transduce the Wingless (Wg) signal in embryos and in developing adult tissues. Acts as a transcriptional activator, but in the absence of arm, it binds to gro and acts as a transcriptional repressor of wg-responsive genes.</text>
</comment>
<dbReference type="EMBL" id="CAJPIZ010005054">
    <property type="protein sequence ID" value="CAG2108226.1"/>
    <property type="molecule type" value="Genomic_DNA"/>
</dbReference>
<evidence type="ECO:0000256" key="9">
    <source>
        <dbReference type="ARBA" id="ARBA00053480"/>
    </source>
</evidence>
<feature type="region of interest" description="Disordered" evidence="13">
    <location>
        <begin position="510"/>
        <end position="573"/>
    </location>
</feature>
<dbReference type="GO" id="GO:0010628">
    <property type="term" value="P:positive regulation of gene expression"/>
    <property type="evidence" value="ECO:0007669"/>
    <property type="project" value="UniProtKB-ARBA"/>
</dbReference>
<dbReference type="Gene3D" id="1.10.30.10">
    <property type="entry name" value="High mobility group box domain"/>
    <property type="match status" value="1"/>
</dbReference>
<dbReference type="CDD" id="cd21996">
    <property type="entry name" value="HMG-box_TCF7-like"/>
    <property type="match status" value="1"/>
</dbReference>
<dbReference type="SMART" id="SM00398">
    <property type="entry name" value="HMG"/>
    <property type="match status" value="1"/>
</dbReference>
<evidence type="ECO:0000256" key="13">
    <source>
        <dbReference type="SAM" id="MobiDB-lite"/>
    </source>
</evidence>
<dbReference type="GO" id="GO:0045892">
    <property type="term" value="P:negative regulation of DNA-templated transcription"/>
    <property type="evidence" value="ECO:0007669"/>
    <property type="project" value="UniProtKB-ARBA"/>
</dbReference>
<evidence type="ECO:0000256" key="6">
    <source>
        <dbReference type="ARBA" id="ARBA00023159"/>
    </source>
</evidence>
<dbReference type="SUPFAM" id="SSF47095">
    <property type="entry name" value="HMG-box"/>
    <property type="match status" value="1"/>
</dbReference>
<dbReference type="PANTHER" id="PTHR10373:SF38">
    <property type="entry name" value="PROTEIN PANGOLIN, ISOFORM J"/>
    <property type="match status" value="1"/>
</dbReference>
<dbReference type="PROSITE" id="PS50118">
    <property type="entry name" value="HMG_BOX_2"/>
    <property type="match status" value="1"/>
</dbReference>
<evidence type="ECO:0000256" key="12">
    <source>
        <dbReference type="PROSITE-ProRule" id="PRU00267"/>
    </source>
</evidence>
<dbReference type="Proteomes" id="UP000759131">
    <property type="component" value="Unassembled WGS sequence"/>
</dbReference>
<dbReference type="GO" id="GO:1990907">
    <property type="term" value="C:beta-catenin-TCF complex"/>
    <property type="evidence" value="ECO:0007669"/>
    <property type="project" value="TreeGrafter"/>
</dbReference>
<evidence type="ECO:0000256" key="4">
    <source>
        <dbReference type="ARBA" id="ARBA00023015"/>
    </source>
</evidence>
<feature type="compositionally biased region" description="Low complexity" evidence="13">
    <location>
        <begin position="513"/>
        <end position="539"/>
    </location>
</feature>
<dbReference type="GO" id="GO:0060070">
    <property type="term" value="P:canonical Wnt signaling pathway"/>
    <property type="evidence" value="ECO:0007669"/>
    <property type="project" value="TreeGrafter"/>
</dbReference>
<feature type="compositionally biased region" description="Low complexity" evidence="13">
    <location>
        <begin position="220"/>
        <end position="230"/>
    </location>
</feature>
<accession>A0A7R9Q0Q9</accession>
<comment type="similarity">
    <text evidence="2">Belongs to the TCF/LEF family.</text>
</comment>
<feature type="compositionally biased region" description="Polar residues" evidence="13">
    <location>
        <begin position="540"/>
        <end position="550"/>
    </location>
</feature>
<feature type="DNA-binding region" description="HMG box" evidence="12">
    <location>
        <begin position="274"/>
        <end position="342"/>
    </location>
</feature>
<keyword evidence="7" id="KW-0804">Transcription</keyword>
<dbReference type="GO" id="GO:0072091">
    <property type="term" value="P:regulation of stem cell proliferation"/>
    <property type="evidence" value="ECO:0007669"/>
    <property type="project" value="UniProtKB-ARBA"/>
</dbReference>
<dbReference type="OrthoDB" id="2307332at2759"/>
<protein>
    <recommendedName>
        <fullName evidence="11">dTCF</fullName>
    </recommendedName>
</protein>
<feature type="compositionally biased region" description="Polar residues" evidence="13">
    <location>
        <begin position="423"/>
        <end position="437"/>
    </location>
</feature>
<feature type="compositionally biased region" description="Low complexity" evidence="13">
    <location>
        <begin position="438"/>
        <end position="447"/>
    </location>
</feature>
<evidence type="ECO:0000256" key="1">
    <source>
        <dbReference type="ARBA" id="ARBA00004123"/>
    </source>
</evidence>
<keyword evidence="5 12" id="KW-0238">DNA-binding</keyword>
<keyword evidence="3" id="KW-0879">Wnt signaling pathway</keyword>
<dbReference type="InterPro" id="IPR009071">
    <property type="entry name" value="HMG_box_dom"/>
</dbReference>
<evidence type="ECO:0000256" key="7">
    <source>
        <dbReference type="ARBA" id="ARBA00023163"/>
    </source>
</evidence>
<sequence>MVGGPHPTASPLSFYPLPNIDAFPQPPPAHMGIPPVHIDPRTGRITGWMDHFELPGIPRPPMYPIPGYGQYSPHPVFPDFAQQLQWHTPAMYQMGPSAFRGPYPGLGSVPTSGFPGFGRPPLIAPHPSLSGHPGLTHQALMAASAGSKHNQELAAAVAAATASMNNMNSHMNSHHSHSCTDNNINSSSSSNSRHHSLPPYSHSSSHNYDQKPSLSRISNGSSTTGTASTGSSGGGGVRSPPNSTNSANHSLSSPGTPESFNGKTPKHSKEKPHVKKPLNSFMLYMKEMRPKVVAECTLKESAAINQILGRRWHALTREEQAKYYDMARKERQLHMQLYPGWTARDNYAANAKKKKKKRDKNSDGEGGALKKCRARFGLDQQNNWCKPCRRKKKCIRYLDGGDTAGESEDNIGSVDSIEAPTPDSKSANESDGDNMTMSSADLSLSSPPVVPNSEYIIPHNHHNLPLIHQIHNDINARVQMTSAPSPLPPQSCPPRNSPFSIEQLARPHCPQVRSSSSSSSISSVNNNNINNNNNVNNRSKTPIMTTSSDSLVVPQLPTPPSSEASTPAMLSVA</sequence>
<keyword evidence="8 12" id="KW-0539">Nucleus</keyword>
<evidence type="ECO:0000256" key="2">
    <source>
        <dbReference type="ARBA" id="ARBA00006569"/>
    </source>
</evidence>
<feature type="domain" description="HMG box" evidence="14">
    <location>
        <begin position="274"/>
        <end position="342"/>
    </location>
</feature>
<dbReference type="SMART" id="SM01366">
    <property type="entry name" value="c-clamp"/>
    <property type="match status" value="1"/>
</dbReference>
<comment type="subcellular location">
    <subcellularLocation>
        <location evidence="1">Nucleus</location>
    </subcellularLocation>
</comment>
<gene>
    <name evidence="15" type="ORF">OSB1V03_LOCUS8221</name>
</gene>
<dbReference type="EMBL" id="OC859629">
    <property type="protein sequence ID" value="CAD7627796.1"/>
    <property type="molecule type" value="Genomic_DNA"/>
</dbReference>
<feature type="compositionally biased region" description="Low complexity" evidence="13">
    <location>
        <begin position="561"/>
        <end position="573"/>
    </location>
</feature>
<feature type="compositionally biased region" description="Basic residues" evidence="13">
    <location>
        <begin position="264"/>
        <end position="275"/>
    </location>
</feature>